<dbReference type="Proteomes" id="UP000499080">
    <property type="component" value="Unassembled WGS sequence"/>
</dbReference>
<comment type="caution">
    <text evidence="1">The sequence shown here is derived from an EMBL/GenBank/DDBJ whole genome shotgun (WGS) entry which is preliminary data.</text>
</comment>
<protein>
    <submittedName>
        <fullName evidence="1">Uncharacterized protein</fullName>
    </submittedName>
</protein>
<name>A0A4Y1ZQ12_ARAVE</name>
<organism evidence="1 2">
    <name type="scientific">Araneus ventricosus</name>
    <name type="common">Orbweaver spider</name>
    <name type="synonym">Epeira ventricosa</name>
    <dbReference type="NCBI Taxonomy" id="182803"/>
    <lineage>
        <taxon>Eukaryota</taxon>
        <taxon>Metazoa</taxon>
        <taxon>Ecdysozoa</taxon>
        <taxon>Arthropoda</taxon>
        <taxon>Chelicerata</taxon>
        <taxon>Arachnida</taxon>
        <taxon>Araneae</taxon>
        <taxon>Araneomorphae</taxon>
        <taxon>Entelegynae</taxon>
        <taxon>Araneoidea</taxon>
        <taxon>Araneidae</taxon>
        <taxon>Araneus</taxon>
    </lineage>
</organism>
<reference evidence="1 2" key="1">
    <citation type="journal article" date="2019" name="Sci. Rep.">
        <title>Orb-weaving spider Araneus ventricosus genome elucidates the spidroin gene catalogue.</title>
        <authorList>
            <person name="Kono N."/>
            <person name="Nakamura H."/>
            <person name="Ohtoshi R."/>
            <person name="Moran D.A.P."/>
            <person name="Shinohara A."/>
            <person name="Yoshida Y."/>
            <person name="Fujiwara M."/>
            <person name="Mori M."/>
            <person name="Tomita M."/>
            <person name="Arakawa K."/>
        </authorList>
    </citation>
    <scope>NUCLEOTIDE SEQUENCE [LARGE SCALE GENOMIC DNA]</scope>
</reference>
<accession>A0A4Y1ZQ12</accession>
<evidence type="ECO:0000313" key="2">
    <source>
        <dbReference type="Proteomes" id="UP000499080"/>
    </source>
</evidence>
<proteinExistence type="predicted"/>
<dbReference type="EMBL" id="BGPR01152172">
    <property type="protein sequence ID" value="GBL62372.1"/>
    <property type="molecule type" value="Genomic_DNA"/>
</dbReference>
<keyword evidence="2" id="KW-1185">Reference proteome</keyword>
<evidence type="ECO:0000313" key="1">
    <source>
        <dbReference type="EMBL" id="GBL62372.1"/>
    </source>
</evidence>
<gene>
    <name evidence="1" type="ORF">AVEN_193325_1</name>
</gene>
<sequence>MCDNILVKRFVFELIVRWNVENLHKGKRKMGAHILFKFSRPPTVVIPIYCEVAFFLCRVCLDESIHKAPDPRSDKPQISSAVCRHGNRQDQRNVFLWSWGTGRFDVARGLVKARTHDRIIPELLAS</sequence>
<dbReference type="AlphaFoldDB" id="A0A4Y1ZQ12"/>